<protein>
    <recommendedName>
        <fullName evidence="4">DNA helicase</fullName>
    </recommendedName>
</protein>
<dbReference type="GO" id="GO:0043138">
    <property type="term" value="F:3'-5' DNA helicase activity"/>
    <property type="evidence" value="ECO:0007669"/>
    <property type="project" value="TreeGrafter"/>
</dbReference>
<sequence>MPRVLYGPICRRAAKLASPSSSLMLQFKLTHAYSSQLEGLAGGLGIDILIRGITRSHFRGLSSAAVSAKNTGVAPEIDIDSGRLLAPAAARGPRIPSEEQQTIVRLSQTQNVVVSARPGAGKTATAELIIAANPNRLTVLLTYSKRLQLETARRLENHPACDVFTFHGMASRLFSAVVFNDSALLAFRKRATPPVWTGEPYETIILDELQDCTGNMFWLICAFISAVTHAAGGQAPRLVVLGDEKQTIYNFMGADDRFLTQAPSILAGLSPYSWTQLPLSKSFRLSHEMSAFVNKVFLGGEEYIRGLRHGPKPLYMHGNIFDVETVAKHLIPLVRHYGPARTAILAPSVRHNVPLSSLTNHLSGFYGLPVAVSISDEVSLDEQVVAGKISVSTFHQFKGNERDLVILYGADAGYFEFHARDLPDDRCPNSIFVGLTRARKQLVVMHDDRQRPMPFIDEDQLHKTAQRLNFSRTEMQGPATVGKPAQSGLFLPKKIFASLVARHVPNEILDTICRMHLDISLIAPPLPKHHHIAAPDKVPTHAAKQHYEAVSDLNGLAVVAAQELARLGTLTTLGHCSKKALSDVPSDSAKQAAWLCRDACRYDADVSGYKSRQIQMQAHDFDWLGDYLDAARDRLAEQLEGAARLEFEVKLSQRELRVGVEPDSDNAQSTKLFGRADVLRYDDSMAAASQDRDGSKTVAKQARRKKATKRGAAARPEDGEFLSIWEIKLVAKLSLEHAVQACIYAYLWTIRMQDEQPGDVLPLPRIILFNIRDGEKWEILPKSGAVSLRSVVEEVLRAKYTTRNNLTTDEFLKKCSQTSAEVEGYWKGG</sequence>
<dbReference type="GO" id="GO:0005634">
    <property type="term" value="C:nucleus"/>
    <property type="evidence" value="ECO:0007669"/>
    <property type="project" value="TreeGrafter"/>
</dbReference>
<gene>
    <name evidence="2" type="ORF">QTJ16_005847</name>
</gene>
<keyword evidence="3" id="KW-1185">Reference proteome</keyword>
<dbReference type="Proteomes" id="UP001285354">
    <property type="component" value="Unassembled WGS sequence"/>
</dbReference>
<dbReference type="EMBL" id="JAUBYV010000009">
    <property type="protein sequence ID" value="KAK2624654.1"/>
    <property type="molecule type" value="Genomic_DNA"/>
</dbReference>
<dbReference type="PANTHER" id="PTHR11070">
    <property type="entry name" value="UVRD / RECB / PCRA DNA HELICASE FAMILY MEMBER"/>
    <property type="match status" value="1"/>
</dbReference>
<accession>A0AAD9SXC6</accession>
<evidence type="ECO:0000313" key="2">
    <source>
        <dbReference type="EMBL" id="KAK2624654.1"/>
    </source>
</evidence>
<dbReference type="InterPro" id="IPR027417">
    <property type="entry name" value="P-loop_NTPase"/>
</dbReference>
<comment type="caution">
    <text evidence="2">The sequence shown here is derived from an EMBL/GenBank/DDBJ whole genome shotgun (WGS) entry which is preliminary data.</text>
</comment>
<dbReference type="GO" id="GO:0003677">
    <property type="term" value="F:DNA binding"/>
    <property type="evidence" value="ECO:0007669"/>
    <property type="project" value="InterPro"/>
</dbReference>
<evidence type="ECO:0000313" key="3">
    <source>
        <dbReference type="Proteomes" id="UP001285354"/>
    </source>
</evidence>
<organism evidence="2 3">
    <name type="scientific">Diplocarpon rosae</name>
    <dbReference type="NCBI Taxonomy" id="946125"/>
    <lineage>
        <taxon>Eukaryota</taxon>
        <taxon>Fungi</taxon>
        <taxon>Dikarya</taxon>
        <taxon>Ascomycota</taxon>
        <taxon>Pezizomycotina</taxon>
        <taxon>Leotiomycetes</taxon>
        <taxon>Helotiales</taxon>
        <taxon>Drepanopezizaceae</taxon>
        <taxon>Diplocarpon</taxon>
    </lineage>
</organism>
<dbReference type="AlphaFoldDB" id="A0AAD9SXC6"/>
<dbReference type="GO" id="GO:0005524">
    <property type="term" value="F:ATP binding"/>
    <property type="evidence" value="ECO:0007669"/>
    <property type="project" value="InterPro"/>
</dbReference>
<reference evidence="2" key="1">
    <citation type="submission" date="2023-06" db="EMBL/GenBank/DDBJ databases">
        <title>Draft genome of Marssonina rosae.</title>
        <authorList>
            <person name="Cheng Q."/>
        </authorList>
    </citation>
    <scope>NUCLEOTIDE SEQUENCE</scope>
    <source>
        <strain evidence="2">R4</strain>
    </source>
</reference>
<dbReference type="InterPro" id="IPR000212">
    <property type="entry name" value="DNA_helicase_UvrD/REP"/>
</dbReference>
<evidence type="ECO:0008006" key="4">
    <source>
        <dbReference type="Google" id="ProtNLM"/>
    </source>
</evidence>
<name>A0AAD9SXC6_9HELO</name>
<proteinExistence type="predicted"/>
<dbReference type="Gene3D" id="3.40.50.300">
    <property type="entry name" value="P-loop containing nucleotide triphosphate hydrolases"/>
    <property type="match status" value="2"/>
</dbReference>
<dbReference type="SUPFAM" id="SSF52540">
    <property type="entry name" value="P-loop containing nucleoside triphosphate hydrolases"/>
    <property type="match status" value="1"/>
</dbReference>
<feature type="region of interest" description="Disordered" evidence="1">
    <location>
        <begin position="686"/>
        <end position="712"/>
    </location>
</feature>
<evidence type="ECO:0000256" key="1">
    <source>
        <dbReference type="SAM" id="MobiDB-lite"/>
    </source>
</evidence>
<dbReference type="Pfam" id="PF13245">
    <property type="entry name" value="AAA_19"/>
    <property type="match status" value="1"/>
</dbReference>
<dbReference type="PANTHER" id="PTHR11070:SF66">
    <property type="entry name" value="UVRD-LIKE HELICASE C-TERMINAL DOMAIN-CONTAINING PROTEIN"/>
    <property type="match status" value="1"/>
</dbReference>
<dbReference type="GO" id="GO:0000725">
    <property type="term" value="P:recombinational repair"/>
    <property type="evidence" value="ECO:0007669"/>
    <property type="project" value="TreeGrafter"/>
</dbReference>